<evidence type="ECO:0000259" key="4">
    <source>
        <dbReference type="Pfam" id="PF10566"/>
    </source>
</evidence>
<organism evidence="7 8">
    <name type="scientific">Phocaeicola vulgatus str. 3775 SL</name>
    <name type="common">B</name>
    <name type="synonym">iv</name>
    <dbReference type="NCBI Taxonomy" id="1339350"/>
    <lineage>
        <taxon>Bacteria</taxon>
        <taxon>Pseudomonadati</taxon>
        <taxon>Bacteroidota</taxon>
        <taxon>Bacteroidia</taxon>
        <taxon>Bacteroidales</taxon>
        <taxon>Bacteroidaceae</taxon>
        <taxon>Phocaeicola</taxon>
    </lineage>
</organism>
<evidence type="ECO:0000256" key="2">
    <source>
        <dbReference type="ARBA" id="ARBA00011245"/>
    </source>
</evidence>
<dbReference type="Pfam" id="PF14508">
    <property type="entry name" value="GH97_N"/>
    <property type="match status" value="1"/>
</dbReference>
<keyword evidence="7" id="KW-0378">Hydrolase</keyword>
<dbReference type="Pfam" id="PF10566">
    <property type="entry name" value="Glyco_hydro_97"/>
    <property type="match status" value="1"/>
</dbReference>
<feature type="domain" description="Glycosyl-hydrolase 97 C-terminal oligomerisation" evidence="6">
    <location>
        <begin position="495"/>
        <end position="590"/>
    </location>
</feature>
<evidence type="ECO:0000256" key="3">
    <source>
        <dbReference type="ARBA" id="ARBA00022837"/>
    </source>
</evidence>
<dbReference type="InterPro" id="IPR029486">
    <property type="entry name" value="GH97_N"/>
</dbReference>
<evidence type="ECO:0000259" key="5">
    <source>
        <dbReference type="Pfam" id="PF14508"/>
    </source>
</evidence>
<dbReference type="PANTHER" id="PTHR35803">
    <property type="entry name" value="GLUCAN 1,4-ALPHA-GLUCOSIDASE SUSB-RELATED"/>
    <property type="match status" value="1"/>
</dbReference>
<comment type="subunit">
    <text evidence="2">Monomer.</text>
</comment>
<dbReference type="InterPro" id="IPR019563">
    <property type="entry name" value="GH97_catalytic"/>
</dbReference>
<dbReference type="Proteomes" id="UP000028134">
    <property type="component" value="Unassembled WGS sequence"/>
</dbReference>
<keyword evidence="3" id="KW-0106">Calcium</keyword>
<proteinExistence type="predicted"/>
<dbReference type="Pfam" id="PF14509">
    <property type="entry name" value="GH97_C"/>
    <property type="match status" value="1"/>
</dbReference>
<comment type="cofactor">
    <cofactor evidence="1">
        <name>Ca(2+)</name>
        <dbReference type="ChEBI" id="CHEBI:29108"/>
    </cofactor>
</comment>
<dbReference type="InterPro" id="IPR014718">
    <property type="entry name" value="GH-type_carb-bd"/>
</dbReference>
<dbReference type="InterPro" id="IPR013785">
    <property type="entry name" value="Aldolase_TIM"/>
</dbReference>
<dbReference type="Gene3D" id="3.20.20.70">
    <property type="entry name" value="Aldolase class I"/>
    <property type="match status" value="1"/>
</dbReference>
<dbReference type="PANTHER" id="PTHR35803:SF3">
    <property type="entry name" value="ALPHA-GLUCOSIDASE"/>
    <property type="match status" value="1"/>
</dbReference>
<dbReference type="InterPro" id="IPR017853">
    <property type="entry name" value="GH"/>
</dbReference>
<feature type="domain" description="Glycosyl-hydrolase 97 catalytic" evidence="4">
    <location>
        <begin position="268"/>
        <end position="413"/>
    </location>
</feature>
<dbReference type="GO" id="GO:0030246">
    <property type="term" value="F:carbohydrate binding"/>
    <property type="evidence" value="ECO:0007669"/>
    <property type="project" value="InterPro"/>
</dbReference>
<sequence>MFRQEKISSSVNEIVYQVKYRGREVIGSSRAGLQLDNRTWELALARKINQVKCWMDNLEVDSVIYQPAVNKSWHPLYGERSTVREAYNEAIMYLSKKDGSNYRLNIEVRAYDEGIAFRYFFPEHPQAIFHKVVGDLTEYTFSPGAMAWAEQWAQAPFEHLAINDIKQPVERALTVELSNGLWVALTDADVDDWCLTKLVASPTKQNTLTSVMYSPVDIVTYYATPWKVIMAADKPGELLEHNDIIQNLNPPCEITDTDWIRPGKIMRETTITTEGAIATIDFCAAHHIPYMLFDWQWYMPCTSHDGDATKVVSKLDMPRVIAYGKEKGVGVWVYVNQHALMKQMRELFPLLHKWGVVGVKSGFVQYASHRWATWLHDMVRLAAENKLLINIHDEFRPSGFSRTYPNLLTQEGIRGNEEFPDATHNTILPFTRMINGAADYTICYFDKRLKNTHAHQLAASLIFYSPLQTIFWYDRPSFYQGEPEIEWFENLQTVFDDTKVLEGAPGKHITMARRKGNEWFVGALTNNEGSAQSVNLSFLDKGKTYLARIYTDGGDKIKTRTQVKCTRLLVDSSQIMQFALKPGGGAAIQLVPVTDQEIKEYKKYKGQVL</sequence>
<dbReference type="SUPFAM" id="SSF51445">
    <property type="entry name" value="(Trans)glycosidases"/>
    <property type="match status" value="1"/>
</dbReference>
<evidence type="ECO:0000313" key="7">
    <source>
        <dbReference type="EMBL" id="KDS26463.1"/>
    </source>
</evidence>
<reference evidence="7 8" key="1">
    <citation type="submission" date="2014-04" db="EMBL/GenBank/DDBJ databases">
        <authorList>
            <person name="Sears C."/>
            <person name="Carroll K."/>
            <person name="Sack B.R."/>
            <person name="Qadri F."/>
            <person name="Myers L.L."/>
            <person name="Chung G.-T."/>
            <person name="Escheverria P."/>
            <person name="Fraser C.M."/>
            <person name="Sadzewicz L."/>
            <person name="Shefchek K.A."/>
            <person name="Tallon L."/>
            <person name="Das S.P."/>
            <person name="Daugherty S."/>
            <person name="Mongodin E.F."/>
        </authorList>
    </citation>
    <scope>NUCLEOTIDE SEQUENCE [LARGE SCALE GENOMIC DNA]</scope>
    <source>
        <strain evidence="8">3775 SL(B) 10 (iv)</strain>
    </source>
</reference>
<dbReference type="EMBL" id="JNHI01000045">
    <property type="protein sequence ID" value="KDS26463.1"/>
    <property type="molecule type" value="Genomic_DNA"/>
</dbReference>
<dbReference type="GO" id="GO:0016787">
    <property type="term" value="F:hydrolase activity"/>
    <property type="evidence" value="ECO:0007669"/>
    <property type="project" value="UniProtKB-KW"/>
</dbReference>
<dbReference type="InterPro" id="IPR052720">
    <property type="entry name" value="Glycosyl_hydrolase_97"/>
</dbReference>
<dbReference type="AlphaFoldDB" id="A0A078QTU4"/>
<dbReference type="InterPro" id="IPR029483">
    <property type="entry name" value="GH97_C"/>
</dbReference>
<gene>
    <name evidence="7" type="ORF">M097_4171</name>
</gene>
<comment type="caution">
    <text evidence="7">The sequence shown here is derived from an EMBL/GenBank/DDBJ whole genome shotgun (WGS) entry which is preliminary data.</text>
</comment>
<name>A0A078QTU4_PHOVU</name>
<protein>
    <submittedName>
        <fullName evidence="7">Glycoside hydrolase 97 family protein</fullName>
    </submittedName>
</protein>
<accession>A0A078QTU4</accession>
<dbReference type="PATRIC" id="fig|1339350.3.peg.3973"/>
<evidence type="ECO:0000259" key="6">
    <source>
        <dbReference type="Pfam" id="PF14509"/>
    </source>
</evidence>
<evidence type="ECO:0000313" key="8">
    <source>
        <dbReference type="Proteomes" id="UP000028134"/>
    </source>
</evidence>
<feature type="domain" description="Glycosyl-hydrolase 97 N-terminal" evidence="5">
    <location>
        <begin position="12"/>
        <end position="251"/>
    </location>
</feature>
<dbReference type="Gene3D" id="2.70.98.10">
    <property type="match status" value="1"/>
</dbReference>
<evidence type="ECO:0000256" key="1">
    <source>
        <dbReference type="ARBA" id="ARBA00001913"/>
    </source>
</evidence>